<feature type="transmembrane region" description="Helical" evidence="1">
    <location>
        <begin position="7"/>
        <end position="25"/>
    </location>
</feature>
<feature type="transmembrane region" description="Helical" evidence="1">
    <location>
        <begin position="31"/>
        <end position="53"/>
    </location>
</feature>
<dbReference type="RefSeq" id="WP_212188169.1">
    <property type="nucleotide sequence ID" value="NZ_JAGTAR010000001.1"/>
</dbReference>
<name>A0A941IVV7_9BACT</name>
<gene>
    <name evidence="2" type="ORF">KDU71_01765</name>
</gene>
<dbReference type="EMBL" id="JAGTAR010000001">
    <property type="protein sequence ID" value="MBR8534268.1"/>
    <property type="molecule type" value="Genomic_DNA"/>
</dbReference>
<dbReference type="AlphaFoldDB" id="A0A941IVV7"/>
<sequence>MKKTRITLIVFAAIIIAVQLFHINYSDLSWGVNASAYIGISSMVLVIIAMVASNKHDSKHQAKP</sequence>
<reference evidence="2" key="1">
    <citation type="journal article" date="2018" name="Int. J. Syst. Evol. Microbiol.">
        <title>Carboxylicivirga sediminis sp. nov., isolated from coastal sediment.</title>
        <authorList>
            <person name="Wang F.Q."/>
            <person name="Ren L.H."/>
            <person name="Zou R.J."/>
            <person name="Sun Y.Z."/>
            <person name="Liu X.J."/>
            <person name="Jiang F."/>
            <person name="Liu L.J."/>
        </authorList>
    </citation>
    <scope>NUCLEOTIDE SEQUENCE</scope>
    <source>
        <strain evidence="2">JR1</strain>
    </source>
</reference>
<comment type="caution">
    <text evidence="2">The sequence shown here is derived from an EMBL/GenBank/DDBJ whole genome shotgun (WGS) entry which is preliminary data.</text>
</comment>
<evidence type="ECO:0000256" key="1">
    <source>
        <dbReference type="SAM" id="Phobius"/>
    </source>
</evidence>
<keyword evidence="1" id="KW-1133">Transmembrane helix</keyword>
<accession>A0A941IVV7</accession>
<evidence type="ECO:0000313" key="2">
    <source>
        <dbReference type="EMBL" id="MBR8534268.1"/>
    </source>
</evidence>
<evidence type="ECO:0000313" key="3">
    <source>
        <dbReference type="Proteomes" id="UP000679220"/>
    </source>
</evidence>
<proteinExistence type="predicted"/>
<reference evidence="2" key="2">
    <citation type="submission" date="2021-04" db="EMBL/GenBank/DDBJ databases">
        <authorList>
            <person name="Zhang T."/>
            <person name="Zhang Y."/>
            <person name="Lu D."/>
            <person name="Zuo D."/>
            <person name="Du Z."/>
        </authorList>
    </citation>
    <scope>NUCLEOTIDE SEQUENCE</scope>
    <source>
        <strain evidence="2">JR1</strain>
    </source>
</reference>
<dbReference type="Proteomes" id="UP000679220">
    <property type="component" value="Unassembled WGS sequence"/>
</dbReference>
<keyword evidence="1" id="KW-0812">Transmembrane</keyword>
<protein>
    <submittedName>
        <fullName evidence="2">Uncharacterized protein</fullName>
    </submittedName>
</protein>
<keyword evidence="1" id="KW-0472">Membrane</keyword>
<keyword evidence="3" id="KW-1185">Reference proteome</keyword>
<organism evidence="2 3">
    <name type="scientific">Carboxylicivirga sediminis</name>
    <dbReference type="NCBI Taxonomy" id="2006564"/>
    <lineage>
        <taxon>Bacteria</taxon>
        <taxon>Pseudomonadati</taxon>
        <taxon>Bacteroidota</taxon>
        <taxon>Bacteroidia</taxon>
        <taxon>Marinilabiliales</taxon>
        <taxon>Marinilabiliaceae</taxon>
        <taxon>Carboxylicivirga</taxon>
    </lineage>
</organism>